<dbReference type="InterPro" id="IPR041891">
    <property type="entry name" value="Alpha_CA_prokaryot-like"/>
</dbReference>
<dbReference type="SUPFAM" id="SSF51069">
    <property type="entry name" value="Carbonic anhydrase"/>
    <property type="match status" value="1"/>
</dbReference>
<dbReference type="InterPro" id="IPR001148">
    <property type="entry name" value="CA_dom"/>
</dbReference>
<evidence type="ECO:0000256" key="1">
    <source>
        <dbReference type="ARBA" id="ARBA00010718"/>
    </source>
</evidence>
<evidence type="ECO:0000256" key="4">
    <source>
        <dbReference type="ARBA" id="ARBA00022833"/>
    </source>
</evidence>
<dbReference type="PANTHER" id="PTHR18952">
    <property type="entry name" value="CARBONIC ANHYDRASE"/>
    <property type="match status" value="1"/>
</dbReference>
<feature type="domain" description="Alpha-carbonic anhydrase" evidence="8">
    <location>
        <begin position="126"/>
        <end position="351"/>
    </location>
</feature>
<evidence type="ECO:0000259" key="8">
    <source>
        <dbReference type="PROSITE" id="PS51144"/>
    </source>
</evidence>
<dbReference type="PROSITE" id="PS51144">
    <property type="entry name" value="ALPHA_CA_2"/>
    <property type="match status" value="1"/>
</dbReference>
<reference evidence="9 10" key="1">
    <citation type="submission" date="2022-10" db="EMBL/GenBank/DDBJ databases">
        <title>Paucibacter sp. hw1 Genome sequencing.</title>
        <authorList>
            <person name="Park S."/>
        </authorList>
    </citation>
    <scope>NUCLEOTIDE SEQUENCE [LARGE SCALE GENOMIC DNA]</scope>
    <source>
        <strain evidence="10">hw1</strain>
    </source>
</reference>
<evidence type="ECO:0000256" key="2">
    <source>
        <dbReference type="ARBA" id="ARBA00012925"/>
    </source>
</evidence>
<keyword evidence="5" id="KW-0456">Lyase</keyword>
<evidence type="ECO:0000256" key="5">
    <source>
        <dbReference type="ARBA" id="ARBA00023239"/>
    </source>
</evidence>
<dbReference type="PANTHER" id="PTHR18952:SF265">
    <property type="entry name" value="CARBONIC ANHYDRASE"/>
    <property type="match status" value="1"/>
</dbReference>
<evidence type="ECO:0000256" key="7">
    <source>
        <dbReference type="SAM" id="MobiDB-lite"/>
    </source>
</evidence>
<comment type="catalytic activity">
    <reaction evidence="6">
        <text>hydrogencarbonate + H(+) = CO2 + H2O</text>
        <dbReference type="Rhea" id="RHEA:10748"/>
        <dbReference type="ChEBI" id="CHEBI:15377"/>
        <dbReference type="ChEBI" id="CHEBI:15378"/>
        <dbReference type="ChEBI" id="CHEBI:16526"/>
        <dbReference type="ChEBI" id="CHEBI:17544"/>
        <dbReference type="EC" id="4.2.1.1"/>
    </reaction>
</comment>
<feature type="region of interest" description="Disordered" evidence="7">
    <location>
        <begin position="45"/>
        <end position="64"/>
    </location>
</feature>
<feature type="compositionally biased region" description="Low complexity" evidence="7">
    <location>
        <begin position="102"/>
        <end position="121"/>
    </location>
</feature>
<dbReference type="InterPro" id="IPR036398">
    <property type="entry name" value="CA_dom_sf"/>
</dbReference>
<evidence type="ECO:0000313" key="9">
    <source>
        <dbReference type="EMBL" id="MDC8771643.1"/>
    </source>
</evidence>
<dbReference type="EMBL" id="JAQQXT010000004">
    <property type="protein sequence ID" value="MDC8771643.1"/>
    <property type="molecule type" value="Genomic_DNA"/>
</dbReference>
<keyword evidence="3" id="KW-0479">Metal-binding</keyword>
<evidence type="ECO:0000256" key="6">
    <source>
        <dbReference type="ARBA" id="ARBA00048348"/>
    </source>
</evidence>
<evidence type="ECO:0000313" key="10">
    <source>
        <dbReference type="Proteomes" id="UP001221189"/>
    </source>
</evidence>
<name>A0ABT5KCH8_9BURK</name>
<comment type="similarity">
    <text evidence="1">Belongs to the alpha-carbonic anhydrase family.</text>
</comment>
<sequence>MTNASERTELREHGMAFEFKQKRVRMLAQAGIIALVCCGMGPARANEPKPKAAASTAAKADGEESLDVLRQRLAERLSNKAEASSGAMKVKNAGGHDEGGKPSKSGSSAKGVKAAEPAAHSAAEHVHWGYTGDGAPERWGELSPENRQCAIGTRQSPIDIREGIRVDLEKINFDYRPSNFAVLDNGHTIQVNVSPGNALQVMGRRFELLQFHFHRPSEERINGRQYDMVAHLVHKDPDGKLGVVAVLLERGRDQALIQTIWNNLPLEKGQALAAPGLLDLNQLLPEDRSYFTYMGSLTTPPCSEGVLWMVMRSPVQLSANQISIFSRLYPMNARPIQAGSGRLIKESSGGP</sequence>
<dbReference type="RefSeq" id="WP_273599946.1">
    <property type="nucleotide sequence ID" value="NZ_JAQQXT010000004.1"/>
</dbReference>
<feature type="region of interest" description="Disordered" evidence="7">
    <location>
        <begin position="77"/>
        <end position="141"/>
    </location>
</feature>
<gene>
    <name evidence="9" type="ORF">PRZ03_08695</name>
</gene>
<organism evidence="9 10">
    <name type="scientific">Roseateles albus</name>
    <dbReference type="NCBI Taxonomy" id="2987525"/>
    <lineage>
        <taxon>Bacteria</taxon>
        <taxon>Pseudomonadati</taxon>
        <taxon>Pseudomonadota</taxon>
        <taxon>Betaproteobacteria</taxon>
        <taxon>Burkholderiales</taxon>
        <taxon>Sphaerotilaceae</taxon>
        <taxon>Roseateles</taxon>
    </lineage>
</organism>
<evidence type="ECO:0000256" key="3">
    <source>
        <dbReference type="ARBA" id="ARBA00022723"/>
    </source>
</evidence>
<dbReference type="SMART" id="SM01057">
    <property type="entry name" value="Carb_anhydrase"/>
    <property type="match status" value="1"/>
</dbReference>
<protein>
    <recommendedName>
        <fullName evidence="2">carbonic anhydrase</fullName>
        <ecNumber evidence="2">4.2.1.1</ecNumber>
    </recommendedName>
</protein>
<dbReference type="Proteomes" id="UP001221189">
    <property type="component" value="Unassembled WGS sequence"/>
</dbReference>
<dbReference type="EC" id="4.2.1.1" evidence="2"/>
<dbReference type="InterPro" id="IPR023561">
    <property type="entry name" value="Carbonic_anhydrase_a-class"/>
</dbReference>
<keyword evidence="4" id="KW-0862">Zinc</keyword>
<accession>A0ABT5KCH8</accession>
<proteinExistence type="inferred from homology"/>
<dbReference type="Gene3D" id="3.10.200.10">
    <property type="entry name" value="Alpha carbonic anhydrase"/>
    <property type="match status" value="1"/>
</dbReference>
<dbReference type="Pfam" id="PF00194">
    <property type="entry name" value="Carb_anhydrase"/>
    <property type="match status" value="1"/>
</dbReference>
<dbReference type="CDD" id="cd03124">
    <property type="entry name" value="alpha_CA_prokaryotic_like"/>
    <property type="match status" value="1"/>
</dbReference>
<comment type="caution">
    <text evidence="9">The sequence shown here is derived from an EMBL/GenBank/DDBJ whole genome shotgun (WGS) entry which is preliminary data.</text>
</comment>
<keyword evidence="10" id="KW-1185">Reference proteome</keyword>